<feature type="domain" description="SWIM-type" evidence="3">
    <location>
        <begin position="58"/>
        <end position="96"/>
    </location>
</feature>
<dbReference type="PROSITE" id="PS51192">
    <property type="entry name" value="HELICASE_ATP_BIND_1"/>
    <property type="match status" value="1"/>
</dbReference>
<dbReference type="Proteomes" id="UP000032309">
    <property type="component" value="Unassembled WGS sequence"/>
</dbReference>
<dbReference type="Pfam" id="PF00271">
    <property type="entry name" value="Helicase_C"/>
    <property type="match status" value="1"/>
</dbReference>
<name>A0ABQ0JVZ8_9BACT</name>
<evidence type="ECO:0000256" key="1">
    <source>
        <dbReference type="ARBA" id="ARBA00022801"/>
    </source>
</evidence>
<dbReference type="Gene3D" id="3.40.50.300">
    <property type="entry name" value="P-loop containing nucleotide triphosphate hydrolases"/>
    <property type="match status" value="1"/>
</dbReference>
<dbReference type="InterPro" id="IPR000330">
    <property type="entry name" value="SNF2_N"/>
</dbReference>
<dbReference type="InterPro" id="IPR049730">
    <property type="entry name" value="SNF2/RAD54-like_C"/>
</dbReference>
<sequence length="913" mass="104644">MKKFFFDSITPEHIKSIANNGVFNRGLSYYKSGRVHNLRYDNDGELTAEVAGSESVPYSVFILANEKEIYEMDCECLYASDGEICKHIVATLLEWIAQRNKPKRHNKPLYPQQKTLFDPDNIFTRISPFSSYEPNQTDMLTEIFSDFGHFNIKVDMLNGGPQLELKLVSGQCGETVVHISAEKSPHVFEKITRFSSNTVELSERARKVKLYKNPLVPYLHADINTEGHIELSPILKLKGSSKKDEQAVRWEEAAGNRIGEQWVWQNNAYRPIEPIPYTLKPYFNKQKPLVYKEKAAIDFLKHDLDPLLNDDSFKSSERLQSIEVHDSPDVSHVQVESCGNDWLWLDPTYTVGRHTVTLSEILSCLDKDHCIRKDTAYIEIPKDIMDLWQRGSGIIENGRIKMSKLGYLRTRAEYGKEVKVTACNETQKYLANFDRITPPQPAPAVSSYKGELRAYQQSGYDWLWFLHTNGFNGILADEMGLGKTHQAMVVILSALQTEPNVPNLVICPTSVLDHWKSKFQIYAPELKIALFYGKERNTLFSGNTPSVVLTTYSILSRDAEVLNKVQWNYVVLDEAQKIKNHNTQMCKATKCLNSKRRLALTGTPIENRLTELWSIFDFLMPGYLGSIDDFRKRYENPITKYQDSEKREVLKKIIHPFKLRRLKKDVLTELPPKSEEKRYCTLAPAQIVMYKDIISERGSKLIAKLRDESQPVEYIHIFALLTKLKRLCDHPKLILNGTSPKSATSGKFELFKEIMEETLESGEKVVVFSQYLEMLDIIGDWLNNIDVRYETLRGSTMNRGKVVERFQNDPDCNVFLGSLMAGGLGIDLTSASVVIHYDRWWNAAREDQATDRVHRIGQTRGVQVFKLITRGTLEEKIDSMITTKAALMNSIVESDDAVFKSFSRKELIELLTF</sequence>
<organism evidence="6 7">
    <name type="scientific">Candidatus Brocadia sinica JPN1</name>
    <dbReference type="NCBI Taxonomy" id="1197129"/>
    <lineage>
        <taxon>Bacteria</taxon>
        <taxon>Pseudomonadati</taxon>
        <taxon>Planctomycetota</taxon>
        <taxon>Candidatus Brocadiia</taxon>
        <taxon>Candidatus Brocadiales</taxon>
        <taxon>Candidatus Brocadiaceae</taxon>
        <taxon>Candidatus Brocadia</taxon>
    </lineage>
</organism>
<keyword evidence="7" id="KW-1185">Reference proteome</keyword>
<dbReference type="Gene3D" id="3.40.50.10810">
    <property type="entry name" value="Tandem AAA-ATPase domain"/>
    <property type="match status" value="1"/>
</dbReference>
<dbReference type="SMART" id="SM00487">
    <property type="entry name" value="DEXDc"/>
    <property type="match status" value="1"/>
</dbReference>
<evidence type="ECO:0000256" key="2">
    <source>
        <dbReference type="PROSITE-ProRule" id="PRU00325"/>
    </source>
</evidence>
<dbReference type="RefSeq" id="WP_052562977.1">
    <property type="nucleotide sequence ID" value="NZ_BAFN01000001.1"/>
</dbReference>
<evidence type="ECO:0000259" key="5">
    <source>
        <dbReference type="PROSITE" id="PS51194"/>
    </source>
</evidence>
<dbReference type="InterPro" id="IPR038718">
    <property type="entry name" value="SNF2-like_sf"/>
</dbReference>
<dbReference type="InterPro" id="IPR001650">
    <property type="entry name" value="Helicase_C-like"/>
</dbReference>
<dbReference type="SMART" id="SM00490">
    <property type="entry name" value="HELICc"/>
    <property type="match status" value="1"/>
</dbReference>
<dbReference type="InterPro" id="IPR007527">
    <property type="entry name" value="Znf_SWIM"/>
</dbReference>
<keyword evidence="1" id="KW-0378">Hydrolase</keyword>
<dbReference type="Pfam" id="PF00176">
    <property type="entry name" value="SNF2-rel_dom"/>
    <property type="match status" value="1"/>
</dbReference>
<keyword evidence="2" id="KW-0863">Zinc-finger</keyword>
<evidence type="ECO:0000259" key="3">
    <source>
        <dbReference type="PROSITE" id="PS50966"/>
    </source>
</evidence>
<accession>A0ABQ0JVZ8</accession>
<evidence type="ECO:0000313" key="6">
    <source>
        <dbReference type="EMBL" id="GAN32896.1"/>
    </source>
</evidence>
<dbReference type="InterPro" id="IPR014001">
    <property type="entry name" value="Helicase_ATP-bd"/>
</dbReference>
<dbReference type="PROSITE" id="PS50966">
    <property type="entry name" value="ZF_SWIM"/>
    <property type="match status" value="1"/>
</dbReference>
<keyword evidence="2" id="KW-0479">Metal-binding</keyword>
<feature type="domain" description="Helicase C-terminal" evidence="5">
    <location>
        <begin position="750"/>
        <end position="899"/>
    </location>
</feature>
<feature type="domain" description="Helicase ATP-binding" evidence="4">
    <location>
        <begin position="464"/>
        <end position="622"/>
    </location>
</feature>
<keyword evidence="2" id="KW-0862">Zinc</keyword>
<dbReference type="PROSITE" id="PS51194">
    <property type="entry name" value="HELICASE_CTER"/>
    <property type="match status" value="1"/>
</dbReference>
<dbReference type="PANTHER" id="PTHR10799">
    <property type="entry name" value="SNF2/RAD54 HELICASE FAMILY"/>
    <property type="match status" value="1"/>
</dbReference>
<dbReference type="EMBL" id="BAFN01000001">
    <property type="protein sequence ID" value="GAN32896.1"/>
    <property type="molecule type" value="Genomic_DNA"/>
</dbReference>
<reference evidence="7" key="1">
    <citation type="journal article" date="2015" name="Genome Announc.">
        <title>Draft Genome Sequence of an Anaerobic Ammonium-Oxidizing Bacterium, "Candidatus Brocadia sinica".</title>
        <authorList>
            <person name="Oshiki M."/>
            <person name="Shinyako-Hata K."/>
            <person name="Satoh H."/>
            <person name="Okabe S."/>
        </authorList>
    </citation>
    <scope>NUCLEOTIDE SEQUENCE [LARGE SCALE GENOMIC DNA]</scope>
    <source>
        <strain evidence="7">JPN1</strain>
    </source>
</reference>
<dbReference type="CDD" id="cd18793">
    <property type="entry name" value="SF2_C_SNF"/>
    <property type="match status" value="1"/>
</dbReference>
<gene>
    <name evidence="6" type="ORF">BROSI_A1411</name>
</gene>
<comment type="caution">
    <text evidence="6">The sequence shown here is derived from an EMBL/GenBank/DDBJ whole genome shotgun (WGS) entry which is preliminary data.</text>
</comment>
<dbReference type="CDD" id="cd18012">
    <property type="entry name" value="DEXQc_arch_SWI2_SNF2"/>
    <property type="match status" value="1"/>
</dbReference>
<evidence type="ECO:0000313" key="7">
    <source>
        <dbReference type="Proteomes" id="UP000032309"/>
    </source>
</evidence>
<proteinExistence type="predicted"/>
<evidence type="ECO:0000259" key="4">
    <source>
        <dbReference type="PROSITE" id="PS51192"/>
    </source>
</evidence>
<dbReference type="SUPFAM" id="SSF52540">
    <property type="entry name" value="P-loop containing nucleoside triphosphate hydrolases"/>
    <property type="match status" value="2"/>
</dbReference>
<protein>
    <submittedName>
        <fullName evidence="6">Uncharacterized protein</fullName>
    </submittedName>
</protein>
<dbReference type="InterPro" id="IPR027417">
    <property type="entry name" value="P-loop_NTPase"/>
</dbReference>